<comment type="caution">
    <text evidence="1">The sequence shown here is derived from an EMBL/GenBank/DDBJ whole genome shotgun (WGS) entry which is preliminary data.</text>
</comment>
<organism evidence="1 2">
    <name type="scientific">Zafaria cholistanensis</name>
    <dbReference type="NCBI Taxonomy" id="1682741"/>
    <lineage>
        <taxon>Bacteria</taxon>
        <taxon>Bacillati</taxon>
        <taxon>Actinomycetota</taxon>
        <taxon>Actinomycetes</taxon>
        <taxon>Micrococcales</taxon>
        <taxon>Micrococcaceae</taxon>
        <taxon>Zafaria</taxon>
    </lineage>
</organism>
<dbReference type="EMBL" id="BKDJ01000001">
    <property type="protein sequence ID" value="GER21531.1"/>
    <property type="molecule type" value="Genomic_DNA"/>
</dbReference>
<evidence type="ECO:0000313" key="1">
    <source>
        <dbReference type="EMBL" id="GER21531.1"/>
    </source>
</evidence>
<evidence type="ECO:0000313" key="2">
    <source>
        <dbReference type="Proteomes" id="UP000325307"/>
    </source>
</evidence>
<dbReference type="AlphaFoldDB" id="A0A5A7NP76"/>
<dbReference type="OrthoDB" id="4939369at2"/>
<keyword evidence="2" id="KW-1185">Reference proteome</keyword>
<proteinExistence type="predicted"/>
<sequence>MPRSTLLLIIEGRPLRDALRRSVELAEEYEGLYLGSVETLKSEPFAFGEAARIQQRTKLPRALADPGSSATSAGPIDAIWAGGLWTTPGTCPPAPPDSNGATGWQWAHYNAVMGAAPKDQFILWDLYLRTQEGRMAA</sequence>
<gene>
    <name evidence="1" type="ORF">NCCP1664_00280</name>
</gene>
<protein>
    <submittedName>
        <fullName evidence="1">Uncharacterized protein</fullName>
    </submittedName>
</protein>
<dbReference type="RefSeq" id="WP_149955086.1">
    <property type="nucleotide sequence ID" value="NZ_BKDJ01000001.1"/>
</dbReference>
<dbReference type="Proteomes" id="UP000325307">
    <property type="component" value="Unassembled WGS sequence"/>
</dbReference>
<accession>A0A5A7NP76</accession>
<name>A0A5A7NP76_9MICC</name>
<reference evidence="1 2" key="1">
    <citation type="submission" date="2019-09" db="EMBL/GenBank/DDBJ databases">
        <title>Arthrobacter zafarii sp. nov., a moderately thermotolerant and halotolerant actinobacterium isolated from Cholistan desert soil of Pakistan.</title>
        <authorList>
            <person name="Amin A."/>
            <person name="Ahmed I."/>
            <person name="Khalid N."/>
            <person name="Schumann P."/>
            <person name="Busse H.J."/>
            <person name="Khan I.U."/>
            <person name="Li S."/>
            <person name="Li W.J."/>
        </authorList>
    </citation>
    <scope>NUCLEOTIDE SEQUENCE [LARGE SCALE GENOMIC DNA]</scope>
    <source>
        <strain evidence="1 2">NCCP-1664</strain>
    </source>
</reference>